<dbReference type="VEuPathDB" id="ToxoDB:CSUI_005556"/>
<feature type="compositionally biased region" description="Basic and acidic residues" evidence="2">
    <location>
        <begin position="380"/>
        <end position="399"/>
    </location>
</feature>
<dbReference type="RefSeq" id="XP_067922289.1">
    <property type="nucleotide sequence ID" value="XM_068065728.1"/>
</dbReference>
<feature type="region of interest" description="Disordered" evidence="2">
    <location>
        <begin position="922"/>
        <end position="1040"/>
    </location>
</feature>
<feature type="coiled-coil region" evidence="1">
    <location>
        <begin position="421"/>
        <end position="451"/>
    </location>
</feature>
<evidence type="ECO:0000256" key="1">
    <source>
        <dbReference type="SAM" id="Coils"/>
    </source>
</evidence>
<feature type="compositionally biased region" description="Basic and acidic residues" evidence="2">
    <location>
        <begin position="1393"/>
        <end position="1411"/>
    </location>
</feature>
<feature type="compositionally biased region" description="Basic and acidic residues" evidence="2">
    <location>
        <begin position="306"/>
        <end position="316"/>
    </location>
</feature>
<evidence type="ECO:0000313" key="4">
    <source>
        <dbReference type="Proteomes" id="UP000221165"/>
    </source>
</evidence>
<reference evidence="3 4" key="1">
    <citation type="journal article" date="2017" name="Int. J. Parasitol.">
        <title>The genome of the protozoan parasite Cystoisospora suis and a reverse vaccinology approach to identify vaccine candidates.</title>
        <authorList>
            <person name="Palmieri N."/>
            <person name="Shrestha A."/>
            <person name="Ruttkowski B."/>
            <person name="Beck T."/>
            <person name="Vogl C."/>
            <person name="Tomley F."/>
            <person name="Blake D.P."/>
            <person name="Joachim A."/>
        </authorList>
    </citation>
    <scope>NUCLEOTIDE SEQUENCE [LARGE SCALE GENOMIC DNA]</scope>
    <source>
        <strain evidence="3 4">Wien I</strain>
    </source>
</reference>
<feature type="compositionally biased region" description="Low complexity" evidence="2">
    <location>
        <begin position="511"/>
        <end position="520"/>
    </location>
</feature>
<keyword evidence="4" id="KW-1185">Reference proteome</keyword>
<dbReference type="GeneID" id="94428939"/>
<comment type="caution">
    <text evidence="3">The sequence shown here is derived from an EMBL/GenBank/DDBJ whole genome shotgun (WGS) entry which is preliminary data.</text>
</comment>
<organism evidence="3 4">
    <name type="scientific">Cystoisospora suis</name>
    <dbReference type="NCBI Taxonomy" id="483139"/>
    <lineage>
        <taxon>Eukaryota</taxon>
        <taxon>Sar</taxon>
        <taxon>Alveolata</taxon>
        <taxon>Apicomplexa</taxon>
        <taxon>Conoidasida</taxon>
        <taxon>Coccidia</taxon>
        <taxon>Eucoccidiorida</taxon>
        <taxon>Eimeriorina</taxon>
        <taxon>Sarcocystidae</taxon>
        <taxon>Cystoisospora</taxon>
    </lineage>
</organism>
<feature type="coiled-coil region" evidence="1">
    <location>
        <begin position="771"/>
        <end position="814"/>
    </location>
</feature>
<feature type="region of interest" description="Disordered" evidence="2">
    <location>
        <begin position="878"/>
        <end position="907"/>
    </location>
</feature>
<feature type="region of interest" description="Disordered" evidence="2">
    <location>
        <begin position="508"/>
        <end position="562"/>
    </location>
</feature>
<feature type="region of interest" description="Disordered" evidence="2">
    <location>
        <begin position="1337"/>
        <end position="1483"/>
    </location>
</feature>
<name>A0A2C6KX55_9APIC</name>
<evidence type="ECO:0000313" key="3">
    <source>
        <dbReference type="EMBL" id="PHJ20602.1"/>
    </source>
</evidence>
<gene>
    <name evidence="3" type="ORF">CSUI_005556</name>
</gene>
<feature type="region of interest" description="Disordered" evidence="2">
    <location>
        <begin position="341"/>
        <end position="399"/>
    </location>
</feature>
<keyword evidence="1" id="KW-0175">Coiled coil</keyword>
<feature type="compositionally biased region" description="Basic residues" evidence="2">
    <location>
        <begin position="1347"/>
        <end position="1360"/>
    </location>
</feature>
<feature type="compositionally biased region" description="Basic and acidic residues" evidence="2">
    <location>
        <begin position="1419"/>
        <end position="1440"/>
    </location>
</feature>
<feature type="region of interest" description="Disordered" evidence="2">
    <location>
        <begin position="642"/>
        <end position="704"/>
    </location>
</feature>
<dbReference type="EMBL" id="MIGC01002674">
    <property type="protein sequence ID" value="PHJ20602.1"/>
    <property type="molecule type" value="Genomic_DNA"/>
</dbReference>
<feature type="region of interest" description="Disordered" evidence="2">
    <location>
        <begin position="48"/>
        <end position="67"/>
    </location>
</feature>
<feature type="region of interest" description="Disordered" evidence="2">
    <location>
        <begin position="200"/>
        <end position="316"/>
    </location>
</feature>
<dbReference type="OrthoDB" id="10611030at2759"/>
<protein>
    <submittedName>
        <fullName evidence="3">Uncharacterized protein</fullName>
    </submittedName>
</protein>
<feature type="compositionally biased region" description="Polar residues" evidence="2">
    <location>
        <begin position="231"/>
        <end position="247"/>
    </location>
</feature>
<dbReference type="Proteomes" id="UP000221165">
    <property type="component" value="Unassembled WGS sequence"/>
</dbReference>
<proteinExistence type="predicted"/>
<sequence>MSTAFVRPDAVSPVEQPVAAADNALLKKQYGEFLRLQMETSRRRQMLEKMERQSRLPGPILSSSHQAYSGREDANQFASRAATFAPTVARPSSLSAPFLNPTFPQTAVTPGPGAMPACPSGFTGGCTVAPSALNHLCSFLPCSALGPMPPLCYTSGTGPAVASPYAPQFLHPAQTMVGPLQSAYGLVPCPWHPAAAPVLPSRTLDQPRGPCGPAEGQYGPGRARTSDEETSSPNGTLENQVASSDTHPQIYPASTCVGKPSSYTTEGSGLTLEEQEAPGGRLLHSVQPSAAPAPETGVWARGRGFPRSEDTKAQEKREYREFLKVQIASRKERERAQKAEELGVTVLPDAPGSGASGGPVQPGSNSLKRGPGSAFPPKNEGGEHPDGPELGRDWKNDDDIEKRNREAAEERLRQRREYGEFLKKQVELKKLAQEIEKEKEAKEERRRLEVVRQMEVLSQIDLDELKCGRPEARRLGHPHASLQRGVTAVTRVPCDALGGLSHAADDVWSGSAEDSAAAKPAEARERSSSNEDVQQRLSNAAAESGAPDGARKNTPAPPWLDRDLQSGVRAASTKQLYQLALDRQIKEKEERKEKERQQRLLEQAEERRLMDEAFERERRTMRGRKSVLKILEEDSEAVRASLRPFSVDPPAPKTSDGLPYPSASAASTVALTPPPHDLNGPRDSPLDRNPRDNPGCQPTPGLQNCTSQRAESCRSATGLCGPTYCCHSAHTCGHCSPCHSMSMACGSPSTRCAALGSGSQADAGASEATAREFVGSNLEAVRAEIKRQQEELRSMQLQQQLVQLQQRLQQEELSRTLLTLLAGDRNAGGSRSGSTAAGASFLPAPLLQLLPTFVRSCGIPENEREAVAKVLLTLSTELDSSGSGSKGDDEIQEKSSGIGSLPSCPTPGQLATVIARLLKQGERQDQMQKGEPSRSENSEDADGGSRPENGTQSGGRTSRGRSELSVKLEGAPDEGEEKQQEIAAGLDKQLTRSPPLPAMRRRGEDRMGRQGSRRSARPRTANSRSTDGRREEEEELGGGKARSRFYRVNEVIDSFARSLKTESYQTTLRQSSCYSSCSSSPSCASSYCHIKGGDDSDEVPSEMYDLSISTDYSHALGNSTASLALRVSSAGSSRRRLQDLRAAGLSDCCHHSHQSCCSRVEGRGSVDPGVNLDRLPHALRGRFLAIRENNNLNAPTFCAEDDARSVWSSPDEPVSPPVAATCDFLRFVPERASPGVLRRCLSLAPRPPNMVLGVAPPAPSLEAHPADGIPGPGADRPARQLMGLFWDRKANAERLRRVGQPLTMEDRFKARLSWEADANLPLAPGERVAAAVANALDGPLQDESEQKKKKKDDKKPKRWSILKGAARLGTRFSKRRISFAPTTKGEPQAGHTQSKEEEKAQDSRTNDKNQQEDEGGAQDAEKEPLAGNDSERQPGKDRDSSGNTGTQEPPPSRGDFGGTTPPDLSRPNTGPAPNNANKKKKKQ</sequence>
<evidence type="ECO:0000256" key="2">
    <source>
        <dbReference type="SAM" id="MobiDB-lite"/>
    </source>
</evidence>
<accession>A0A2C6KX55</accession>
<feature type="compositionally biased region" description="Basic and acidic residues" evidence="2">
    <location>
        <begin position="922"/>
        <end position="937"/>
    </location>
</feature>
<feature type="coiled-coil region" evidence="1">
    <location>
        <begin position="578"/>
        <end position="607"/>
    </location>
</feature>